<sequence>IHPKNGCKIEIDVTSFQTVEDGRSVYHKGRVLEWWVDSEEYSLIKMEKDVFQHYSWASNQEANFWYDGDNGEMVRLATDQELLALLRASKIVKFIMTVGRSTMNVCDDNLAIVHEMNELQIDPSTESEMQIIVRNEDPLVEVVDLEWAEEPQHGVTTAGPERVEEEEKEHYMDPGFDAEGDDPLGADEEWRYFKKKASGGRGREELLQRAVVMLQHRLLQSQERHRSALPRLHRSVRAQQQEAWELLLLLLLVQGL</sequence>
<dbReference type="EMBL" id="RWGY01000007">
    <property type="protein sequence ID" value="TVU39706.1"/>
    <property type="molecule type" value="Genomic_DNA"/>
</dbReference>
<feature type="non-terminal residue" evidence="1">
    <location>
        <position position="1"/>
    </location>
</feature>
<gene>
    <name evidence="1" type="ORF">EJB05_13139</name>
</gene>
<accession>A0A5J9VVP9</accession>
<keyword evidence="2" id="KW-1185">Reference proteome</keyword>
<organism evidence="1 2">
    <name type="scientific">Eragrostis curvula</name>
    <name type="common">weeping love grass</name>
    <dbReference type="NCBI Taxonomy" id="38414"/>
    <lineage>
        <taxon>Eukaryota</taxon>
        <taxon>Viridiplantae</taxon>
        <taxon>Streptophyta</taxon>
        <taxon>Embryophyta</taxon>
        <taxon>Tracheophyta</taxon>
        <taxon>Spermatophyta</taxon>
        <taxon>Magnoliopsida</taxon>
        <taxon>Liliopsida</taxon>
        <taxon>Poales</taxon>
        <taxon>Poaceae</taxon>
        <taxon>PACMAD clade</taxon>
        <taxon>Chloridoideae</taxon>
        <taxon>Eragrostideae</taxon>
        <taxon>Eragrostidinae</taxon>
        <taxon>Eragrostis</taxon>
    </lineage>
</organism>
<reference evidence="1 2" key="1">
    <citation type="journal article" date="2019" name="Sci. Rep.">
        <title>A high-quality genome of Eragrostis curvula grass provides insights into Poaceae evolution and supports new strategies to enhance forage quality.</title>
        <authorList>
            <person name="Carballo J."/>
            <person name="Santos B.A.C.M."/>
            <person name="Zappacosta D."/>
            <person name="Garbus I."/>
            <person name="Selva J.P."/>
            <person name="Gallo C.A."/>
            <person name="Diaz A."/>
            <person name="Albertini E."/>
            <person name="Caccamo M."/>
            <person name="Echenique V."/>
        </authorList>
    </citation>
    <scope>NUCLEOTIDE SEQUENCE [LARGE SCALE GENOMIC DNA]</scope>
    <source>
        <strain evidence="2">cv. Victoria</strain>
        <tissue evidence="1">Leaf</tissue>
    </source>
</reference>
<dbReference type="OrthoDB" id="689777at2759"/>
<dbReference type="Proteomes" id="UP000324897">
    <property type="component" value="Chromosome 4"/>
</dbReference>
<dbReference type="Gramene" id="TVU39706">
    <property type="protein sequence ID" value="TVU39706"/>
    <property type="gene ID" value="EJB05_13139"/>
</dbReference>
<protein>
    <submittedName>
        <fullName evidence="1">Uncharacterized protein</fullName>
    </submittedName>
</protein>
<evidence type="ECO:0000313" key="2">
    <source>
        <dbReference type="Proteomes" id="UP000324897"/>
    </source>
</evidence>
<comment type="caution">
    <text evidence="1">The sequence shown here is derived from an EMBL/GenBank/DDBJ whole genome shotgun (WGS) entry which is preliminary data.</text>
</comment>
<dbReference type="AlphaFoldDB" id="A0A5J9VVP9"/>
<proteinExistence type="predicted"/>
<evidence type="ECO:0000313" key="1">
    <source>
        <dbReference type="EMBL" id="TVU39706.1"/>
    </source>
</evidence>
<name>A0A5J9VVP9_9POAL</name>